<dbReference type="AlphaFoldDB" id="A0A8R1TMY7"/>
<name>A0A8R1TMY7_ONCVO</name>
<keyword evidence="2" id="KW-1185">Reference proteome</keyword>
<organism evidence="1 2">
    <name type="scientific">Onchocerca volvulus</name>
    <dbReference type="NCBI Taxonomy" id="6282"/>
    <lineage>
        <taxon>Eukaryota</taxon>
        <taxon>Metazoa</taxon>
        <taxon>Ecdysozoa</taxon>
        <taxon>Nematoda</taxon>
        <taxon>Chromadorea</taxon>
        <taxon>Rhabditida</taxon>
        <taxon>Spirurina</taxon>
        <taxon>Spiruromorpha</taxon>
        <taxon>Filarioidea</taxon>
        <taxon>Onchocercidae</taxon>
        <taxon>Onchocerca</taxon>
    </lineage>
</organism>
<protein>
    <submittedName>
        <fullName evidence="1">Uncharacterized protein</fullName>
    </submittedName>
</protein>
<evidence type="ECO:0000313" key="1">
    <source>
        <dbReference type="EnsemblMetazoa" id="OVOC1265.1"/>
    </source>
</evidence>
<dbReference type="EMBL" id="CMVM020000034">
    <property type="status" value="NOT_ANNOTATED_CDS"/>
    <property type="molecule type" value="Genomic_DNA"/>
</dbReference>
<dbReference type="Proteomes" id="UP000024404">
    <property type="component" value="Unassembled WGS sequence"/>
</dbReference>
<dbReference type="EnsemblMetazoa" id="OVOC1265.1">
    <property type="protein sequence ID" value="OVOC1265.1"/>
    <property type="gene ID" value="WBGene00238074"/>
</dbReference>
<evidence type="ECO:0000313" key="2">
    <source>
        <dbReference type="Proteomes" id="UP000024404"/>
    </source>
</evidence>
<sequence length="152" mass="17451">MELLFDDFSTFRLFEKKSQLSNSSMIFYDGYKGKRIYHESLAEFIFQIYSNYLSFSTMNNSVLPNNRFLVMELNFVRIVRIQICSLTFGSITMAMETVRSGNVAKLVNRLSKDLSQLNKTTAAPSVDINFRRSEVNMPPSLPNPALKVALIR</sequence>
<accession>A0A8R1TMY7</accession>
<reference evidence="1" key="2">
    <citation type="submission" date="2022-06" db="UniProtKB">
        <authorList>
            <consortium name="EnsemblMetazoa"/>
        </authorList>
    </citation>
    <scope>IDENTIFICATION</scope>
</reference>
<reference evidence="2" key="1">
    <citation type="submission" date="2013-10" db="EMBL/GenBank/DDBJ databases">
        <title>Genome sequencing of Onchocerca volvulus.</title>
        <authorList>
            <person name="Cotton J."/>
            <person name="Tsai J."/>
            <person name="Stanley E."/>
            <person name="Tracey A."/>
            <person name="Holroyd N."/>
            <person name="Lustigman S."/>
            <person name="Berriman M."/>
        </authorList>
    </citation>
    <scope>NUCLEOTIDE SEQUENCE</scope>
</reference>
<proteinExistence type="predicted"/>